<reference evidence="2 3" key="1">
    <citation type="submission" date="2017-11" db="EMBL/GenBank/DDBJ databases">
        <title>Isolation and Characterization of Methanogenic Archaea from Saline Meromictic Lake at Siberia.</title>
        <authorList>
            <person name="Shen Y."/>
            <person name="Huang H.-H."/>
            <person name="Lai M.-C."/>
            <person name="Chen S.-C."/>
        </authorList>
    </citation>
    <scope>NUCLEOTIDE SEQUENCE [LARGE SCALE GENOMIC DNA]</scope>
    <source>
        <strain evidence="2 3">SY-01</strain>
    </source>
</reference>
<protein>
    <submittedName>
        <fullName evidence="2">Dinitrogenase iron-molybdenum cofactor biosynthesis protein</fullName>
    </submittedName>
</protein>
<feature type="domain" description="Dinitrogenase iron-molybdenum cofactor biosynthesis" evidence="1">
    <location>
        <begin position="14"/>
        <end position="101"/>
    </location>
</feature>
<dbReference type="OrthoDB" id="85838at2157"/>
<dbReference type="InterPro" id="IPR003731">
    <property type="entry name" value="Di-Nase_FeMo-co_biosynth"/>
</dbReference>
<dbReference type="AlphaFoldDB" id="A0A4E0PXI3"/>
<comment type="caution">
    <text evidence="2">The sequence shown here is derived from an EMBL/GenBank/DDBJ whole genome shotgun (WGS) entry which is preliminary data.</text>
</comment>
<keyword evidence="3" id="KW-1185">Reference proteome</keyword>
<dbReference type="Pfam" id="PF02579">
    <property type="entry name" value="Nitro_FeMo-Co"/>
    <property type="match status" value="1"/>
</dbReference>
<sequence>MKISIPSMGQGGTDDVVGQHFGKVPAYTVYDTETGEFSVIPNTSEHNGGTGLPPELMAESGVELMLCGGLGKKAVVMFEQFGIDVFVGASGKVADAIDAWKAGKLSKATHDNACGGHDHDHSHDHAHCH</sequence>
<dbReference type="InterPro" id="IPR036105">
    <property type="entry name" value="DiNase_FeMo-co_biosyn_sf"/>
</dbReference>
<name>A0A4E0PXI3_9EURY</name>
<dbReference type="PANTHER" id="PTHR42983:SF1">
    <property type="entry name" value="IRON-MOLYBDENUM PROTEIN"/>
    <property type="match status" value="1"/>
</dbReference>
<dbReference type="InterPro" id="IPR033913">
    <property type="entry name" value="MTH1175_dom"/>
</dbReference>
<dbReference type="CDD" id="cd00851">
    <property type="entry name" value="MTH1175"/>
    <property type="match status" value="1"/>
</dbReference>
<proteinExistence type="predicted"/>
<dbReference type="Gene3D" id="3.30.420.130">
    <property type="entry name" value="Dinitrogenase iron-molybdenum cofactor biosynthesis domain"/>
    <property type="match status" value="1"/>
</dbReference>
<dbReference type="RefSeq" id="WP_135388458.1">
    <property type="nucleotide sequence ID" value="NZ_PGGK01000002.1"/>
</dbReference>
<dbReference type="EMBL" id="PGGK01000002">
    <property type="protein sequence ID" value="TGC10928.1"/>
    <property type="molecule type" value="Genomic_DNA"/>
</dbReference>
<evidence type="ECO:0000313" key="3">
    <source>
        <dbReference type="Proteomes" id="UP000297295"/>
    </source>
</evidence>
<gene>
    <name evidence="2" type="ORF">CUN85_01880</name>
</gene>
<dbReference type="Proteomes" id="UP000297295">
    <property type="component" value="Unassembled WGS sequence"/>
</dbReference>
<evidence type="ECO:0000259" key="1">
    <source>
        <dbReference type="Pfam" id="PF02579"/>
    </source>
</evidence>
<dbReference type="PANTHER" id="PTHR42983">
    <property type="entry name" value="DINITROGENASE IRON-MOLYBDENUM COFACTOR PROTEIN-RELATED"/>
    <property type="match status" value="1"/>
</dbReference>
<evidence type="ECO:0000313" key="2">
    <source>
        <dbReference type="EMBL" id="TGC10928.1"/>
    </source>
</evidence>
<accession>A0A4E0PXI3</accession>
<organism evidence="2 3">
    <name type="scientific">Methanolobus halotolerans</name>
    <dbReference type="NCBI Taxonomy" id="2052935"/>
    <lineage>
        <taxon>Archaea</taxon>
        <taxon>Methanobacteriati</taxon>
        <taxon>Methanobacteriota</taxon>
        <taxon>Stenosarchaea group</taxon>
        <taxon>Methanomicrobia</taxon>
        <taxon>Methanosarcinales</taxon>
        <taxon>Methanosarcinaceae</taxon>
        <taxon>Methanolobus</taxon>
    </lineage>
</organism>
<dbReference type="SUPFAM" id="SSF53146">
    <property type="entry name" value="Nitrogenase accessory factor-like"/>
    <property type="match status" value="1"/>
</dbReference>